<sequence length="289" mass="29792">MPLPRRARHARFGASPLLPRVRTGAGWVVAHASASSCPLTHEIAEAHPTPPTTSAPPLSSAANGAMAVAAPRGHIRDPRGTLVLAPPFPIGTTPPSPPHRGTPSAATGRASSRLLPAVGATLGPATSSSGSARSRGIPATTPMKTAVTGVPSSSCEIILSSSPAFGHLFPLPLGFPFCPNPSCAPQVLEGLRSSHPSRGTSPEYYVHRRPESSAALPNPVVGRLPFPLPPLSRSVRTPAAPLSLSTILRFCRRTGWSLPAIIRPCGDAIQPAWPARLLPFACAVGCISG</sequence>
<dbReference type="AlphaFoldDB" id="A0A6G1F1K8"/>
<proteinExistence type="predicted"/>
<feature type="region of interest" description="Disordered" evidence="1">
    <location>
        <begin position="89"/>
        <end position="146"/>
    </location>
</feature>
<feature type="compositionally biased region" description="Low complexity" evidence="1">
    <location>
        <begin position="125"/>
        <end position="136"/>
    </location>
</feature>
<evidence type="ECO:0000313" key="2">
    <source>
        <dbReference type="EMBL" id="KAF0930761.1"/>
    </source>
</evidence>
<organism evidence="2 3">
    <name type="scientific">Oryza meyeriana var. granulata</name>
    <dbReference type="NCBI Taxonomy" id="110450"/>
    <lineage>
        <taxon>Eukaryota</taxon>
        <taxon>Viridiplantae</taxon>
        <taxon>Streptophyta</taxon>
        <taxon>Embryophyta</taxon>
        <taxon>Tracheophyta</taxon>
        <taxon>Spermatophyta</taxon>
        <taxon>Magnoliopsida</taxon>
        <taxon>Liliopsida</taxon>
        <taxon>Poales</taxon>
        <taxon>Poaceae</taxon>
        <taxon>BOP clade</taxon>
        <taxon>Oryzoideae</taxon>
        <taxon>Oryzeae</taxon>
        <taxon>Oryzinae</taxon>
        <taxon>Oryza</taxon>
        <taxon>Oryza meyeriana</taxon>
    </lineage>
</organism>
<gene>
    <name evidence="2" type="ORF">E2562_035015</name>
</gene>
<name>A0A6G1F1K8_9ORYZ</name>
<feature type="compositionally biased region" description="Pro residues" evidence="1">
    <location>
        <begin position="89"/>
        <end position="100"/>
    </location>
</feature>
<accession>A0A6G1F1K8</accession>
<reference evidence="2 3" key="1">
    <citation type="submission" date="2019-11" db="EMBL/GenBank/DDBJ databases">
        <title>Whole genome sequence of Oryza granulata.</title>
        <authorList>
            <person name="Li W."/>
        </authorList>
    </citation>
    <scope>NUCLEOTIDE SEQUENCE [LARGE SCALE GENOMIC DNA]</scope>
    <source>
        <strain evidence="3">cv. Menghai</strain>
        <tissue evidence="2">Leaf</tissue>
    </source>
</reference>
<comment type="caution">
    <text evidence="2">The sequence shown here is derived from an EMBL/GenBank/DDBJ whole genome shotgun (WGS) entry which is preliminary data.</text>
</comment>
<evidence type="ECO:0000313" key="3">
    <source>
        <dbReference type="Proteomes" id="UP000479710"/>
    </source>
</evidence>
<dbReference type="Proteomes" id="UP000479710">
    <property type="component" value="Unassembled WGS sequence"/>
</dbReference>
<protein>
    <submittedName>
        <fullName evidence="2">Uncharacterized protein</fullName>
    </submittedName>
</protein>
<keyword evidence="3" id="KW-1185">Reference proteome</keyword>
<evidence type="ECO:0000256" key="1">
    <source>
        <dbReference type="SAM" id="MobiDB-lite"/>
    </source>
</evidence>
<dbReference type="EMBL" id="SPHZ02000002">
    <property type="protein sequence ID" value="KAF0930761.1"/>
    <property type="molecule type" value="Genomic_DNA"/>
</dbReference>